<accession>A0A9N7NL40</accession>
<evidence type="ECO:0000313" key="1">
    <source>
        <dbReference type="EMBL" id="CAA0837813.1"/>
    </source>
</evidence>
<reference evidence="1" key="1">
    <citation type="submission" date="2019-12" db="EMBL/GenBank/DDBJ databases">
        <authorList>
            <person name="Scholes J."/>
        </authorList>
    </citation>
    <scope>NUCLEOTIDE SEQUENCE</scope>
</reference>
<dbReference type="AlphaFoldDB" id="A0A9N7NL40"/>
<comment type="caution">
    <text evidence="1">The sequence shown here is derived from an EMBL/GenBank/DDBJ whole genome shotgun (WGS) entry which is preliminary data.</text>
</comment>
<proteinExistence type="predicted"/>
<dbReference type="Gene3D" id="1.10.238.10">
    <property type="entry name" value="EF-hand"/>
    <property type="match status" value="1"/>
</dbReference>
<keyword evidence="2" id="KW-1185">Reference proteome</keyword>
<dbReference type="InterPro" id="IPR011992">
    <property type="entry name" value="EF-hand-dom_pair"/>
</dbReference>
<protein>
    <submittedName>
        <fullName evidence="1">Calmodulin-like protein 5</fullName>
    </submittedName>
</protein>
<sequence>MNSEDQRHWEDQISGSGDLMEETKAALLATQWGLRKIKEIKPEAAGLKMRRWARRSSIRGETRAMIGNIDAHGDAEEFSALYAALMADGRGDDGDDREENVREAFKIFDRDETGSSRRMS</sequence>
<dbReference type="EMBL" id="CACSLK010030614">
    <property type="protein sequence ID" value="CAA0837813.1"/>
    <property type="molecule type" value="Genomic_DNA"/>
</dbReference>
<evidence type="ECO:0000313" key="2">
    <source>
        <dbReference type="Proteomes" id="UP001153555"/>
    </source>
</evidence>
<name>A0A9N7NL40_STRHE</name>
<dbReference type="Proteomes" id="UP001153555">
    <property type="component" value="Unassembled WGS sequence"/>
</dbReference>
<organism evidence="1 2">
    <name type="scientific">Striga hermonthica</name>
    <name type="common">Purple witchweed</name>
    <name type="synonym">Buchnera hermonthica</name>
    <dbReference type="NCBI Taxonomy" id="68872"/>
    <lineage>
        <taxon>Eukaryota</taxon>
        <taxon>Viridiplantae</taxon>
        <taxon>Streptophyta</taxon>
        <taxon>Embryophyta</taxon>
        <taxon>Tracheophyta</taxon>
        <taxon>Spermatophyta</taxon>
        <taxon>Magnoliopsida</taxon>
        <taxon>eudicotyledons</taxon>
        <taxon>Gunneridae</taxon>
        <taxon>Pentapetalae</taxon>
        <taxon>asterids</taxon>
        <taxon>lamiids</taxon>
        <taxon>Lamiales</taxon>
        <taxon>Orobanchaceae</taxon>
        <taxon>Buchnereae</taxon>
        <taxon>Striga</taxon>
    </lineage>
</organism>
<gene>
    <name evidence="1" type="ORF">SHERM_00208</name>
</gene>
<dbReference type="SUPFAM" id="SSF47473">
    <property type="entry name" value="EF-hand"/>
    <property type="match status" value="1"/>
</dbReference>